<reference evidence="3 4" key="1">
    <citation type="journal article" date="2015" name="Genome Announc.">
        <title>Complete Genome of Geobacter pickeringii G13T, a Metal-Reducing Isolate from Sedimentary Kaolin Deposits.</title>
        <authorList>
            <person name="Badalamenti J.P."/>
            <person name="Bond D.R."/>
        </authorList>
    </citation>
    <scope>NUCLEOTIDE SEQUENCE [LARGE SCALE GENOMIC DNA]</scope>
    <source>
        <strain evidence="3 4">G13</strain>
    </source>
</reference>
<gene>
    <name evidence="3" type="ORF">GPICK_12770</name>
</gene>
<keyword evidence="1" id="KW-0408">Iron</keyword>
<dbReference type="InterPro" id="IPR037165">
    <property type="entry name" value="AldOxase/xan_DH_Mopterin-bd_sf"/>
</dbReference>
<dbReference type="InterPro" id="IPR006311">
    <property type="entry name" value="TAT_signal"/>
</dbReference>
<dbReference type="PIRSF" id="PIRSF036389">
    <property type="entry name" value="IOR_B"/>
    <property type="match status" value="1"/>
</dbReference>
<proteinExistence type="predicted"/>
<sequence length="724" mass="77093">MNGTVTMSRRAFLRTGAVLGGGLILGVHLPLGTARGVEPPGKTFAPNAFLRIGSDDSITVIVNKSEMGQGVYTALPMIVAEELEVDPAVIRVEPAPVAPAYNHALWGIQVTGGSTSVRTEWERLAQAGAAARQMLIAAAAGRWEAKPAECRAENGQVVHQPTGRRLSYGTLAEAAARLEPPQGVRLKGPGEQKVIGRGVKRLDTPAKVNGTALFGLDVSIPGMLTAVVARPPVFGARATRIREDLAEKVPGVKRIIPIDAGVGVVAVSLPAALNGRKALEIQWDEGPLATLDSDRQREAYAEMAKKPGAVAASRGDADVALTKAAKRINAVYTLPYLAHAPMEPLNCVASVRPDGCDIWTGTQMQTGDRDAAAKITGLPKEKINLRTMLLGGGFGRRAVPDSHFMREAVQLSKAIGKPVKVVWTREDDLHGGWYRPSSYNVLAAGLDRAGMPVAWTHRIVCQSIAMGTPFEGAMVKNGVDDTSVEGAADSPYEVPNFRCDHHMAPAGVPVLWWRSVGHSFTAFVKESFIDELAHAAGHDPYRYRRALLAKHPRVAGVLDLAAEKAGWGKPLPPGRGRGIAVHESFGSFIAQVAEVSVNGQGEIRVHRVVCAVDCGRFVNPEIIASQMESGVAFGLSAALHGAITFADGRVRQTNFHDYPIIRMREMPTVETHIVKSDEKPGGIGEPGVPPIAPAVANALFALTGARLRTLPMTPERVREALGKG</sequence>
<organism evidence="3 4">
    <name type="scientific">Geobacter pickeringii</name>
    <dbReference type="NCBI Taxonomy" id="345632"/>
    <lineage>
        <taxon>Bacteria</taxon>
        <taxon>Pseudomonadati</taxon>
        <taxon>Thermodesulfobacteriota</taxon>
        <taxon>Desulfuromonadia</taxon>
        <taxon>Geobacterales</taxon>
        <taxon>Geobacteraceae</taxon>
        <taxon>Geobacter</taxon>
    </lineage>
</organism>
<keyword evidence="1" id="KW-0479">Metal-binding</keyword>
<dbReference type="Gene3D" id="3.30.365.10">
    <property type="entry name" value="Aldehyde oxidase/xanthine dehydrogenase, molybdopterin binding domain"/>
    <property type="match status" value="4"/>
</dbReference>
<dbReference type="GO" id="GO:0051536">
    <property type="term" value="F:iron-sulfur cluster binding"/>
    <property type="evidence" value="ECO:0007669"/>
    <property type="project" value="UniProtKB-KW"/>
</dbReference>
<dbReference type="OrthoDB" id="9767994at2"/>
<name>A0A0B5BBF5_9BACT</name>
<dbReference type="Pfam" id="PF20256">
    <property type="entry name" value="MoCoBD_2"/>
    <property type="match status" value="2"/>
</dbReference>
<keyword evidence="1" id="KW-0411">Iron-sulfur</keyword>
<evidence type="ECO:0000259" key="2">
    <source>
        <dbReference type="SMART" id="SM01008"/>
    </source>
</evidence>
<dbReference type="InterPro" id="IPR052516">
    <property type="entry name" value="N-heterocyclic_Hydroxylase"/>
</dbReference>
<keyword evidence="4" id="KW-1185">Reference proteome</keyword>
<evidence type="ECO:0000313" key="4">
    <source>
        <dbReference type="Proteomes" id="UP000057609"/>
    </source>
</evidence>
<dbReference type="InterPro" id="IPR000674">
    <property type="entry name" value="Ald_Oxase/Xan_DH_a/b"/>
</dbReference>
<dbReference type="Pfam" id="PF02738">
    <property type="entry name" value="MoCoBD_1"/>
    <property type="match status" value="1"/>
</dbReference>
<dbReference type="STRING" id="345632.GPICK_12770"/>
<evidence type="ECO:0000256" key="1">
    <source>
        <dbReference type="ARBA" id="ARBA00023014"/>
    </source>
</evidence>
<dbReference type="RefSeq" id="WP_039743826.1">
    <property type="nucleotide sequence ID" value="NZ_CP009788.1"/>
</dbReference>
<dbReference type="InterPro" id="IPR008274">
    <property type="entry name" value="AldOxase/xan_DH_MoCoBD1"/>
</dbReference>
<dbReference type="EMBL" id="CP009788">
    <property type="protein sequence ID" value="AJE04113.1"/>
    <property type="molecule type" value="Genomic_DNA"/>
</dbReference>
<dbReference type="HOGENOM" id="CLU_013917_0_0_7"/>
<accession>A0A0B5BBF5</accession>
<dbReference type="Gene3D" id="3.90.1170.50">
    <property type="entry name" value="Aldehyde oxidase/xanthine dehydrogenase, a/b hammerhead"/>
    <property type="match status" value="1"/>
</dbReference>
<feature type="domain" description="Aldehyde oxidase/xanthine dehydrogenase a/b hammerhead" evidence="2">
    <location>
        <begin position="209"/>
        <end position="287"/>
    </location>
</feature>
<dbReference type="PANTHER" id="PTHR47495:SF2">
    <property type="entry name" value="ALDEHYDE DEHYDROGENASE"/>
    <property type="match status" value="1"/>
</dbReference>
<dbReference type="SMART" id="SM01008">
    <property type="entry name" value="Ald_Xan_dh_C"/>
    <property type="match status" value="1"/>
</dbReference>
<protein>
    <submittedName>
        <fullName evidence="3">Twin-arginine translocation pathway signal protein</fullName>
    </submittedName>
</protein>
<dbReference type="Proteomes" id="UP000057609">
    <property type="component" value="Chromosome"/>
</dbReference>
<dbReference type="SUPFAM" id="SSF56003">
    <property type="entry name" value="Molybdenum cofactor-binding domain"/>
    <property type="match status" value="2"/>
</dbReference>
<dbReference type="AlphaFoldDB" id="A0A0B5BBF5"/>
<dbReference type="KEGG" id="gpi:GPICK_12770"/>
<dbReference type="GO" id="GO:0016491">
    <property type="term" value="F:oxidoreductase activity"/>
    <property type="evidence" value="ECO:0007669"/>
    <property type="project" value="InterPro"/>
</dbReference>
<dbReference type="PANTHER" id="PTHR47495">
    <property type="entry name" value="ALDEHYDE DEHYDROGENASE"/>
    <property type="match status" value="1"/>
</dbReference>
<evidence type="ECO:0000313" key="3">
    <source>
        <dbReference type="EMBL" id="AJE04113.1"/>
    </source>
</evidence>
<dbReference type="InterPro" id="IPR012368">
    <property type="entry name" value="OxRdtase_Mopterin-bd_su_IorB"/>
</dbReference>
<dbReference type="InterPro" id="IPR046867">
    <property type="entry name" value="AldOxase/xan_DH_MoCoBD2"/>
</dbReference>
<dbReference type="PROSITE" id="PS51318">
    <property type="entry name" value="TAT"/>
    <property type="match status" value="1"/>
</dbReference>